<proteinExistence type="predicted"/>
<dbReference type="Proteomes" id="UP000010959">
    <property type="component" value="Unassembled WGS sequence"/>
</dbReference>
<dbReference type="PATRIC" id="fig|993516.3.peg.3165"/>
<protein>
    <submittedName>
        <fullName evidence="2">Uncharacterized protein</fullName>
    </submittedName>
</protein>
<reference evidence="2 3" key="1">
    <citation type="journal article" date="2013" name="Mar. Genomics">
        <title>Expression of sulfatases in Rhodopirellula baltica and the diversity of sulfatases in the genus Rhodopirellula.</title>
        <authorList>
            <person name="Wegner C.E."/>
            <person name="Richter-Heitmann T."/>
            <person name="Klindworth A."/>
            <person name="Klockow C."/>
            <person name="Richter M."/>
            <person name="Achstetter T."/>
            <person name="Glockner F.O."/>
            <person name="Harder J."/>
        </authorList>
    </citation>
    <scope>NUCLEOTIDE SEQUENCE [LARGE SCALE GENOMIC DNA]</scope>
    <source>
        <strain evidence="2 3">SWK14</strain>
    </source>
</reference>
<feature type="region of interest" description="Disordered" evidence="1">
    <location>
        <begin position="20"/>
        <end position="40"/>
    </location>
</feature>
<dbReference type="AlphaFoldDB" id="L7CH03"/>
<name>L7CH03_RHOBT</name>
<evidence type="ECO:0000313" key="2">
    <source>
        <dbReference type="EMBL" id="ELP33125.1"/>
    </source>
</evidence>
<evidence type="ECO:0000313" key="3">
    <source>
        <dbReference type="Proteomes" id="UP000010959"/>
    </source>
</evidence>
<evidence type="ECO:0000256" key="1">
    <source>
        <dbReference type="SAM" id="MobiDB-lite"/>
    </source>
</evidence>
<dbReference type="EMBL" id="AMWG01000075">
    <property type="protein sequence ID" value="ELP33125.1"/>
    <property type="molecule type" value="Genomic_DNA"/>
</dbReference>
<comment type="caution">
    <text evidence="2">The sequence shown here is derived from an EMBL/GenBank/DDBJ whole genome shotgun (WGS) entry which is preliminary data.</text>
</comment>
<feature type="compositionally biased region" description="Polar residues" evidence="1">
    <location>
        <begin position="23"/>
        <end position="40"/>
    </location>
</feature>
<organism evidence="2 3">
    <name type="scientific">Rhodopirellula baltica SWK14</name>
    <dbReference type="NCBI Taxonomy" id="993516"/>
    <lineage>
        <taxon>Bacteria</taxon>
        <taxon>Pseudomonadati</taxon>
        <taxon>Planctomycetota</taxon>
        <taxon>Planctomycetia</taxon>
        <taxon>Pirellulales</taxon>
        <taxon>Pirellulaceae</taxon>
        <taxon>Rhodopirellula</taxon>
    </lineage>
</organism>
<sequence>MQNGIAKKLIHSYLVSDRPHTDVANQHESNDLTPLQTIHD</sequence>
<accession>L7CH03</accession>
<gene>
    <name evidence="2" type="ORF">RBSWK_02971</name>
</gene>